<accession>A0AC35F5A1</accession>
<dbReference type="Proteomes" id="UP000887580">
    <property type="component" value="Unplaced"/>
</dbReference>
<name>A0AC35F5A1_9BILA</name>
<reference evidence="2" key="1">
    <citation type="submission" date="2022-11" db="UniProtKB">
        <authorList>
            <consortium name="WormBaseParasite"/>
        </authorList>
    </citation>
    <scope>IDENTIFICATION</scope>
</reference>
<organism evidence="1 2">
    <name type="scientific">Panagrolaimus sp. PS1159</name>
    <dbReference type="NCBI Taxonomy" id="55785"/>
    <lineage>
        <taxon>Eukaryota</taxon>
        <taxon>Metazoa</taxon>
        <taxon>Ecdysozoa</taxon>
        <taxon>Nematoda</taxon>
        <taxon>Chromadorea</taxon>
        <taxon>Rhabditida</taxon>
        <taxon>Tylenchina</taxon>
        <taxon>Panagrolaimomorpha</taxon>
        <taxon>Panagrolaimoidea</taxon>
        <taxon>Panagrolaimidae</taxon>
        <taxon>Panagrolaimus</taxon>
    </lineage>
</organism>
<proteinExistence type="predicted"/>
<protein>
    <submittedName>
        <fullName evidence="2">Metallo-beta-lactamase domain-containing protein</fullName>
    </submittedName>
</protein>
<evidence type="ECO:0000313" key="2">
    <source>
        <dbReference type="WBParaSite" id="PS1159_v2.g1394.t1"/>
    </source>
</evidence>
<evidence type="ECO:0000313" key="1">
    <source>
        <dbReference type="Proteomes" id="UP000887580"/>
    </source>
</evidence>
<sequence>MQASFLLLAFFLPIVASTFGQDAWNWIPKMKKWPKPRPPPVSAGKARITILDSGRIVSTVNGNGKNFEYVPTIVLIEDGPNKIIFDTGLPTDDESLKRMMDALLRRGILPTAINKVILSHAHLDHTGHANVFVNAKIYHGNHIFDGYSLTYIGTYEFGGYNVTNNVQIVPTPGHTTTCISALVNNAETMNSNSVQPLGLVAITGDLFFKVEDLTDATIWKASSTDLVKQEESRKAILCDVDYIIPGHGAMFKVPATQKVGCPSS</sequence>
<dbReference type="WBParaSite" id="PS1159_v2.g1394.t1">
    <property type="protein sequence ID" value="PS1159_v2.g1394.t1"/>
    <property type="gene ID" value="PS1159_v2.g1394"/>
</dbReference>